<comment type="caution">
    <text evidence="1">The sequence shown here is derived from an EMBL/GenBank/DDBJ whole genome shotgun (WGS) entry which is preliminary data.</text>
</comment>
<dbReference type="AlphaFoldDB" id="A0AA39JGY5"/>
<evidence type="ECO:0000313" key="2">
    <source>
        <dbReference type="Proteomes" id="UP001175226"/>
    </source>
</evidence>
<proteinExistence type="predicted"/>
<gene>
    <name evidence="1" type="ORF">EV421DRAFT_1904605</name>
</gene>
<keyword evidence="2" id="KW-1185">Reference proteome</keyword>
<dbReference type="Proteomes" id="UP001175226">
    <property type="component" value="Unassembled WGS sequence"/>
</dbReference>
<dbReference type="SUPFAM" id="SSF52047">
    <property type="entry name" value="RNI-like"/>
    <property type="match status" value="1"/>
</dbReference>
<evidence type="ECO:0000313" key="1">
    <source>
        <dbReference type="EMBL" id="KAK0441566.1"/>
    </source>
</evidence>
<accession>A0AA39JGY5</accession>
<protein>
    <recommendedName>
        <fullName evidence="3">F-box domain-containing protein</fullName>
    </recommendedName>
</protein>
<sequence length="306" mass="34313">MSINSLPPELVLIIFESLYYRTDKWTREPDYATLAACSLTQRSWYLPAQRLLFRHIPKGVRPVHLFDDIRILDMILTPESISDLAFLLTNCPRLYELGLSAQGRPVPILYDLLALFPTVCFLTVGTEIVAPPPSTATPAPALYELALKRSLGADILTWILANSVGSLRILELMDLPSADMKDVLRPHGPYLHSLRIFRFSYITASILRSCVNLKEFVLSSLPVMGPPLVKLPESIKHFSLTNSHSLSTEWGPFLPLIVLLPLKTFTCDKCSKSQPGFDTIERLCRTHGVTLFADTSNVWPVRPLSL</sequence>
<reference evidence="1" key="1">
    <citation type="submission" date="2023-06" db="EMBL/GenBank/DDBJ databases">
        <authorList>
            <consortium name="Lawrence Berkeley National Laboratory"/>
            <person name="Ahrendt S."/>
            <person name="Sahu N."/>
            <person name="Indic B."/>
            <person name="Wong-Bajracharya J."/>
            <person name="Merenyi Z."/>
            <person name="Ke H.-M."/>
            <person name="Monk M."/>
            <person name="Kocsube S."/>
            <person name="Drula E."/>
            <person name="Lipzen A."/>
            <person name="Balint B."/>
            <person name="Henrissat B."/>
            <person name="Andreopoulos B."/>
            <person name="Martin F.M."/>
            <person name="Harder C.B."/>
            <person name="Rigling D."/>
            <person name="Ford K.L."/>
            <person name="Foster G.D."/>
            <person name="Pangilinan J."/>
            <person name="Papanicolaou A."/>
            <person name="Barry K."/>
            <person name="LaButti K."/>
            <person name="Viragh M."/>
            <person name="Koriabine M."/>
            <person name="Yan M."/>
            <person name="Riley R."/>
            <person name="Champramary S."/>
            <person name="Plett K.L."/>
            <person name="Tsai I.J."/>
            <person name="Slot J."/>
            <person name="Sipos G."/>
            <person name="Plett J."/>
            <person name="Nagy L.G."/>
            <person name="Grigoriev I.V."/>
        </authorList>
    </citation>
    <scope>NUCLEOTIDE SEQUENCE</scope>
    <source>
        <strain evidence="1">FPL87.14</strain>
    </source>
</reference>
<evidence type="ECO:0008006" key="3">
    <source>
        <dbReference type="Google" id="ProtNLM"/>
    </source>
</evidence>
<name>A0AA39JGY5_9AGAR</name>
<dbReference type="EMBL" id="JAUEPT010000029">
    <property type="protein sequence ID" value="KAK0441566.1"/>
    <property type="molecule type" value="Genomic_DNA"/>
</dbReference>
<organism evidence="1 2">
    <name type="scientific">Armillaria borealis</name>
    <dbReference type="NCBI Taxonomy" id="47425"/>
    <lineage>
        <taxon>Eukaryota</taxon>
        <taxon>Fungi</taxon>
        <taxon>Dikarya</taxon>
        <taxon>Basidiomycota</taxon>
        <taxon>Agaricomycotina</taxon>
        <taxon>Agaricomycetes</taxon>
        <taxon>Agaricomycetidae</taxon>
        <taxon>Agaricales</taxon>
        <taxon>Marasmiineae</taxon>
        <taxon>Physalacriaceae</taxon>
        <taxon>Armillaria</taxon>
    </lineage>
</organism>